<accession>J9EEC9</accession>
<dbReference type="SMART" id="SM00015">
    <property type="entry name" value="IQ"/>
    <property type="match status" value="1"/>
</dbReference>
<organism evidence="1 2">
    <name type="scientific">Wuchereria bancrofti</name>
    <dbReference type="NCBI Taxonomy" id="6293"/>
    <lineage>
        <taxon>Eukaryota</taxon>
        <taxon>Metazoa</taxon>
        <taxon>Ecdysozoa</taxon>
        <taxon>Nematoda</taxon>
        <taxon>Chromadorea</taxon>
        <taxon>Rhabditida</taxon>
        <taxon>Spirurina</taxon>
        <taxon>Spiruromorpha</taxon>
        <taxon>Filarioidea</taxon>
        <taxon>Onchocercidae</taxon>
        <taxon>Wuchereria</taxon>
    </lineage>
</organism>
<reference evidence="2" key="1">
    <citation type="submission" date="2012-08" db="EMBL/GenBank/DDBJ databases">
        <title>The Genome Sequence of Wuchereria bancrofti.</title>
        <authorList>
            <person name="Nutman T.B."/>
            <person name="Fink D.L."/>
            <person name="Russ C."/>
            <person name="Young S."/>
            <person name="Zeng Q."/>
            <person name="Koehrsen M."/>
            <person name="Alvarado L."/>
            <person name="Berlin A."/>
            <person name="Chapman S.B."/>
            <person name="Chen Z."/>
            <person name="Freedman E."/>
            <person name="Gellesch M."/>
            <person name="Goldberg J."/>
            <person name="Griggs A."/>
            <person name="Gujja S."/>
            <person name="Heilman E.R."/>
            <person name="Heiman D."/>
            <person name="Hepburn T."/>
            <person name="Howarth C."/>
            <person name="Jen D."/>
            <person name="Larson L."/>
            <person name="Lewis B."/>
            <person name="Mehta T."/>
            <person name="Park D."/>
            <person name="Pearson M."/>
            <person name="Roberts A."/>
            <person name="Saif S."/>
            <person name="Shea T."/>
            <person name="Shenoy N."/>
            <person name="Sisk P."/>
            <person name="Stolte C."/>
            <person name="Sykes S."/>
            <person name="Walk T."/>
            <person name="White J."/>
            <person name="Yandava C."/>
            <person name="Haas B."/>
            <person name="Henn M.R."/>
            <person name="Nusbaum C."/>
            <person name="Birren B."/>
        </authorList>
    </citation>
    <scope>NUCLEOTIDE SEQUENCE [LARGE SCALE GENOMIC DNA]</scope>
    <source>
        <strain evidence="2">NA</strain>
    </source>
</reference>
<name>J9EEC9_WUCBA</name>
<evidence type="ECO:0000313" key="1">
    <source>
        <dbReference type="EMBL" id="EJW80831.1"/>
    </source>
</evidence>
<dbReference type="CDD" id="cd23767">
    <property type="entry name" value="IQCD"/>
    <property type="match status" value="1"/>
</dbReference>
<dbReference type="Pfam" id="PF00612">
    <property type="entry name" value="IQ"/>
    <property type="match status" value="1"/>
</dbReference>
<proteinExistence type="predicted"/>
<dbReference type="PROSITE" id="PS50096">
    <property type="entry name" value="IQ"/>
    <property type="match status" value="1"/>
</dbReference>
<sequence>MAGNLNLYDFNGSIRRNKLQEAIFSDLAKKEDFMRKINEERIERQERSRRKIAAVKIQSAYRGYRIRKQFHNFLRSLFDKAGPVQSVTLLETQICRLAFFFRFDVDRERT</sequence>
<gene>
    <name evidence="1" type="ORF">WUBG_08259</name>
</gene>
<evidence type="ECO:0000313" key="2">
    <source>
        <dbReference type="Proteomes" id="UP000004810"/>
    </source>
</evidence>
<dbReference type="EMBL" id="ADBV01004163">
    <property type="protein sequence ID" value="EJW80831.1"/>
    <property type="molecule type" value="Genomic_DNA"/>
</dbReference>
<dbReference type="AlphaFoldDB" id="J9EEC9"/>
<protein>
    <submittedName>
        <fullName evidence="1">Uncharacterized protein</fullName>
    </submittedName>
</protein>
<dbReference type="InterPro" id="IPR000048">
    <property type="entry name" value="IQ_motif_EF-hand-BS"/>
</dbReference>
<feature type="non-terminal residue" evidence="1">
    <location>
        <position position="110"/>
    </location>
</feature>
<comment type="caution">
    <text evidence="1">The sequence shown here is derived from an EMBL/GenBank/DDBJ whole genome shotgun (WGS) entry which is preliminary data.</text>
</comment>
<dbReference type="Proteomes" id="UP000004810">
    <property type="component" value="Unassembled WGS sequence"/>
</dbReference>